<accession>A0A252EKR2</accession>
<protein>
    <recommendedName>
        <fullName evidence="1">DUF4325 domain-containing protein</fullName>
    </recommendedName>
</protein>
<reference evidence="2 3" key="1">
    <citation type="submission" date="2014-06" db="EMBL/GenBank/DDBJ databases">
        <authorList>
            <person name="Ju J."/>
            <person name="Zhang J."/>
        </authorList>
    </citation>
    <scope>NUCLEOTIDE SEQUENCE [LARGE SCALE GENOMIC DNA]</scope>
    <source>
        <strain evidence="2">DmL_050</strain>
    </source>
</reference>
<dbReference type="EMBL" id="JOOZ01000023">
    <property type="protein sequence ID" value="OUL66996.1"/>
    <property type="molecule type" value="Genomic_DNA"/>
</dbReference>
<dbReference type="RefSeq" id="WP_086897054.1">
    <property type="nucleotide sequence ID" value="NZ_JOOZ01000023.1"/>
</dbReference>
<evidence type="ECO:0000259" key="1">
    <source>
        <dbReference type="Pfam" id="PF14213"/>
    </source>
</evidence>
<feature type="domain" description="DUF4325" evidence="1">
    <location>
        <begin position="24"/>
        <end position="91"/>
    </location>
</feature>
<dbReference type="Pfam" id="PF14213">
    <property type="entry name" value="DUF4325"/>
    <property type="match status" value="1"/>
</dbReference>
<organism evidence="2 3">
    <name type="scientific">Acetobacter senegalensis</name>
    <dbReference type="NCBI Taxonomy" id="446692"/>
    <lineage>
        <taxon>Bacteria</taxon>
        <taxon>Pseudomonadati</taxon>
        <taxon>Pseudomonadota</taxon>
        <taxon>Alphaproteobacteria</taxon>
        <taxon>Acetobacterales</taxon>
        <taxon>Acetobacteraceae</taxon>
        <taxon>Acetobacter</taxon>
    </lineage>
</organism>
<comment type="caution">
    <text evidence="2">The sequence shown here is derived from an EMBL/GenBank/DDBJ whole genome shotgun (WGS) entry which is preliminary data.</text>
</comment>
<proteinExistence type="predicted"/>
<evidence type="ECO:0000313" key="2">
    <source>
        <dbReference type="EMBL" id="OUL66996.1"/>
    </source>
</evidence>
<sequence>MIKLKIADHVPYPGGRYINDGPYSGEWFRNSILRPLLDDAINNNETLVVDLDDVPGYGISFLEEGFGGLIRYDNYDYQELLKHLKIVSLSHKYESYERISNNVLRNAEKIKKAGL</sequence>
<evidence type="ECO:0000313" key="3">
    <source>
        <dbReference type="Proteomes" id="UP000195072"/>
    </source>
</evidence>
<name>A0A252EKR2_9PROT</name>
<dbReference type="Proteomes" id="UP000195072">
    <property type="component" value="Unassembled WGS sequence"/>
</dbReference>
<dbReference type="InterPro" id="IPR025474">
    <property type="entry name" value="DUF4325"/>
</dbReference>
<gene>
    <name evidence="2" type="ORF">HK16_06590</name>
</gene>
<dbReference type="AlphaFoldDB" id="A0A252EKR2"/>